<sequence length="307" mass="35053">MSIQLTILGYNSATPKVDSHPTAQLLNVNERFILIDCGEGTQVQLRRARAKFSKINHIFISHLHGDHVFGLIGFISTMQLMGKITPLNIFGPEGIKDFILNQLKHTQSKCSYEIIFHELSHKDSRLIFEDNKLEVYNIPLDHRIYCNGYLVKEKPRLKNLNIEAIQAYPEIETCDYFNLKKGKDFVLSSGEIIPNDVLTFPQEEPLSYAFCSDTRYKEDLVDIIKGVDLLYHETTFDKSLGDLAYKTGHSTAEQAATIAKKANVGKLIMGHFSNRYTDLTILLDEARKVFPKTYLPKNLEIVEVKRN</sequence>
<evidence type="ECO:0000256" key="3">
    <source>
        <dbReference type="ARBA" id="ARBA00022722"/>
    </source>
</evidence>
<feature type="binding site" evidence="8">
    <location>
        <position position="213"/>
    </location>
    <ligand>
        <name>Zn(2+)</name>
        <dbReference type="ChEBI" id="CHEBI:29105"/>
        <label>2</label>
        <note>catalytic</note>
    </ligand>
</feature>
<dbReference type="NCBIfam" id="TIGR02651">
    <property type="entry name" value="RNase_Z"/>
    <property type="match status" value="1"/>
</dbReference>
<dbReference type="HAMAP" id="MF_01818">
    <property type="entry name" value="RNase_Z_BN"/>
    <property type="match status" value="1"/>
</dbReference>
<dbReference type="PANTHER" id="PTHR46018:SF2">
    <property type="entry name" value="ZINC PHOSPHODIESTERASE ELAC PROTEIN 1"/>
    <property type="match status" value="1"/>
</dbReference>
<accession>A0A9X4RVC8</accession>
<feature type="binding site" evidence="8">
    <location>
        <position position="271"/>
    </location>
    <ligand>
        <name>Zn(2+)</name>
        <dbReference type="ChEBI" id="CHEBI:29105"/>
        <label>2</label>
        <note>catalytic</note>
    </ligand>
</feature>
<reference evidence="9" key="1">
    <citation type="submission" date="2022-07" db="EMBL/GenBank/DDBJ databases">
        <title>Description and genome-wide analysis of Profundicola chukchiensis gen. nov., sp. nov., marine bacteria isolated from bottom sediments of the Chukchi Sea.</title>
        <authorList>
            <person name="Romanenko L."/>
            <person name="Otstavnykh N."/>
            <person name="Kurilenko V."/>
            <person name="Eremeev V."/>
            <person name="Velansky P."/>
            <person name="Mikhailov V."/>
            <person name="Isaeva M."/>
        </authorList>
    </citation>
    <scope>NUCLEOTIDE SEQUENCE</scope>
    <source>
        <strain evidence="9">KMM 9713</strain>
    </source>
</reference>
<comment type="subunit">
    <text evidence="1 8">Homodimer.</text>
</comment>
<dbReference type="PANTHER" id="PTHR46018">
    <property type="entry name" value="ZINC PHOSPHODIESTERASE ELAC PROTEIN 1"/>
    <property type="match status" value="1"/>
</dbReference>
<dbReference type="NCBIfam" id="NF000801">
    <property type="entry name" value="PRK00055.1-3"/>
    <property type="match status" value="1"/>
</dbReference>
<comment type="caution">
    <text evidence="9">The sequence shown here is derived from an EMBL/GenBank/DDBJ whole genome shotgun (WGS) entry which is preliminary data.</text>
</comment>
<organism evidence="9 10">
    <name type="scientific">Profundicola chukchiensis</name>
    <dbReference type="NCBI Taxonomy" id="2961959"/>
    <lineage>
        <taxon>Bacteria</taxon>
        <taxon>Pseudomonadati</taxon>
        <taxon>Bacteroidota</taxon>
        <taxon>Flavobacteriia</taxon>
        <taxon>Flavobacteriales</taxon>
        <taxon>Weeksellaceae</taxon>
        <taxon>Profundicola</taxon>
    </lineage>
</organism>
<feature type="binding site" evidence="8">
    <location>
        <position position="142"/>
    </location>
    <ligand>
        <name>Zn(2+)</name>
        <dbReference type="ChEBI" id="CHEBI:29105"/>
        <label>1</label>
        <note>catalytic</note>
    </ligand>
</feature>
<evidence type="ECO:0000256" key="4">
    <source>
        <dbReference type="ARBA" id="ARBA00022723"/>
    </source>
</evidence>
<keyword evidence="4 8" id="KW-0479">Metal-binding</keyword>
<evidence type="ECO:0000256" key="8">
    <source>
        <dbReference type="HAMAP-Rule" id="MF_01818"/>
    </source>
</evidence>
<dbReference type="GO" id="GO:0008270">
    <property type="term" value="F:zinc ion binding"/>
    <property type="evidence" value="ECO:0007669"/>
    <property type="project" value="UniProtKB-UniRule"/>
</dbReference>
<name>A0A9X4RVC8_9FLAO</name>
<dbReference type="Proteomes" id="UP001152599">
    <property type="component" value="Unassembled WGS sequence"/>
</dbReference>
<evidence type="ECO:0000256" key="2">
    <source>
        <dbReference type="ARBA" id="ARBA00022694"/>
    </source>
</evidence>
<dbReference type="CDD" id="cd07717">
    <property type="entry name" value="RNaseZ_ZiPD-like_MBL-fold"/>
    <property type="match status" value="1"/>
</dbReference>
<comment type="similarity">
    <text evidence="8">Belongs to the RNase Z family.</text>
</comment>
<evidence type="ECO:0000256" key="1">
    <source>
        <dbReference type="ARBA" id="ARBA00011738"/>
    </source>
</evidence>
<feature type="active site" description="Proton acceptor" evidence="8">
    <location>
        <position position="66"/>
    </location>
</feature>
<evidence type="ECO:0000313" key="10">
    <source>
        <dbReference type="Proteomes" id="UP001152599"/>
    </source>
</evidence>
<keyword evidence="3 8" id="KW-0540">Nuclease</keyword>
<dbReference type="InterPro" id="IPR036866">
    <property type="entry name" value="RibonucZ/Hydroxyglut_hydro"/>
</dbReference>
<feature type="binding site" evidence="8">
    <location>
        <position position="62"/>
    </location>
    <ligand>
        <name>Zn(2+)</name>
        <dbReference type="ChEBI" id="CHEBI:29105"/>
        <label>1</label>
        <note>catalytic</note>
    </ligand>
</feature>
<evidence type="ECO:0000256" key="6">
    <source>
        <dbReference type="ARBA" id="ARBA00022801"/>
    </source>
</evidence>
<dbReference type="EMBL" id="JANCMU010000005">
    <property type="protein sequence ID" value="MDG4946546.1"/>
    <property type="molecule type" value="Genomic_DNA"/>
</dbReference>
<dbReference type="AlphaFoldDB" id="A0A9X4RVC8"/>
<dbReference type="RefSeq" id="WP_304420925.1">
    <property type="nucleotide sequence ID" value="NZ_JANCMU010000005.1"/>
</dbReference>
<evidence type="ECO:0000256" key="5">
    <source>
        <dbReference type="ARBA" id="ARBA00022759"/>
    </source>
</evidence>
<dbReference type="Pfam" id="PF23023">
    <property type="entry name" value="Anti-Pycsar_Apyc1"/>
    <property type="match status" value="1"/>
</dbReference>
<evidence type="ECO:0000256" key="7">
    <source>
        <dbReference type="ARBA" id="ARBA00022833"/>
    </source>
</evidence>
<feature type="binding site" evidence="8">
    <location>
        <position position="67"/>
    </location>
    <ligand>
        <name>Zn(2+)</name>
        <dbReference type="ChEBI" id="CHEBI:29105"/>
        <label>2</label>
        <note>catalytic</note>
    </ligand>
</feature>
<dbReference type="SUPFAM" id="SSF56281">
    <property type="entry name" value="Metallo-hydrolase/oxidoreductase"/>
    <property type="match status" value="1"/>
</dbReference>
<protein>
    <recommendedName>
        <fullName evidence="8">Ribonuclease Z</fullName>
        <shortName evidence="8">RNase Z</shortName>
        <ecNumber evidence="8">3.1.26.11</ecNumber>
    </recommendedName>
    <alternativeName>
        <fullName evidence="8">tRNA 3 endonuclease</fullName>
    </alternativeName>
    <alternativeName>
        <fullName evidence="8">tRNase Z</fullName>
    </alternativeName>
</protein>
<feature type="binding site" evidence="8">
    <location>
        <position position="213"/>
    </location>
    <ligand>
        <name>Zn(2+)</name>
        <dbReference type="ChEBI" id="CHEBI:29105"/>
        <label>1</label>
        <note>catalytic</note>
    </ligand>
</feature>
<comment type="cofactor">
    <cofactor evidence="8">
        <name>Zn(2+)</name>
        <dbReference type="ChEBI" id="CHEBI:29105"/>
    </cofactor>
    <text evidence="8">Binds 2 Zn(2+) ions.</text>
</comment>
<dbReference type="GO" id="GO:0042781">
    <property type="term" value="F:3'-tRNA processing endoribonuclease activity"/>
    <property type="evidence" value="ECO:0007669"/>
    <property type="project" value="UniProtKB-UniRule"/>
</dbReference>
<keyword evidence="5 8" id="KW-0255">Endonuclease</keyword>
<keyword evidence="7 8" id="KW-0862">Zinc</keyword>
<keyword evidence="10" id="KW-1185">Reference proteome</keyword>
<dbReference type="Gene3D" id="3.60.15.10">
    <property type="entry name" value="Ribonuclease Z/Hydroxyacylglutathione hydrolase-like"/>
    <property type="match status" value="1"/>
</dbReference>
<gene>
    <name evidence="8" type="primary">rnz</name>
    <name evidence="9" type="ORF">NMK71_08980</name>
</gene>
<comment type="function">
    <text evidence="8">Zinc phosphodiesterase, which displays some tRNA 3'-processing endonuclease activity. Probably involved in tRNA maturation, by removing a 3'-trailer from precursor tRNA.</text>
</comment>
<keyword evidence="6 8" id="KW-0378">Hydrolase</keyword>
<dbReference type="EC" id="3.1.26.11" evidence="8"/>
<comment type="catalytic activity">
    <reaction evidence="8">
        <text>Endonucleolytic cleavage of RNA, removing extra 3' nucleotides from tRNA precursor, generating 3' termini of tRNAs. A 3'-hydroxy group is left at the tRNA terminus and a 5'-phosphoryl group is left at the trailer molecule.</text>
        <dbReference type="EC" id="3.1.26.11"/>
    </reaction>
</comment>
<proteinExistence type="inferred from homology"/>
<dbReference type="InterPro" id="IPR013471">
    <property type="entry name" value="RNase_Z/BN"/>
</dbReference>
<keyword evidence="2 8" id="KW-0819">tRNA processing</keyword>
<feature type="binding site" evidence="8">
    <location>
        <position position="66"/>
    </location>
    <ligand>
        <name>Zn(2+)</name>
        <dbReference type="ChEBI" id="CHEBI:29105"/>
        <label>2</label>
        <note>catalytic</note>
    </ligand>
</feature>
<evidence type="ECO:0000313" key="9">
    <source>
        <dbReference type="EMBL" id="MDG4946546.1"/>
    </source>
</evidence>
<feature type="binding site" evidence="8">
    <location>
        <position position="64"/>
    </location>
    <ligand>
        <name>Zn(2+)</name>
        <dbReference type="ChEBI" id="CHEBI:29105"/>
        <label>1</label>
        <note>catalytic</note>
    </ligand>
</feature>